<dbReference type="OMA" id="TKLPVIW"/>
<dbReference type="AlphaFoldDB" id="A0A084G1H4"/>
<keyword evidence="4" id="KW-1185">Reference proteome</keyword>
<dbReference type="EMBL" id="JOWA01000110">
    <property type="protein sequence ID" value="KEZ41186.1"/>
    <property type="molecule type" value="Genomic_DNA"/>
</dbReference>
<gene>
    <name evidence="3" type="ORF">SAPIO_CDS7268</name>
</gene>
<dbReference type="RefSeq" id="XP_016640985.1">
    <property type="nucleotide sequence ID" value="XM_016789158.1"/>
</dbReference>
<dbReference type="GO" id="GO:0000447">
    <property type="term" value="P:endonucleolytic cleavage in ITS1 to separate SSU-rRNA from 5.8S rRNA and LSU-rRNA from tricistronic rRNA transcript (SSU-rRNA, 5.8S rRNA, LSU-rRNA)"/>
    <property type="evidence" value="ECO:0007669"/>
    <property type="project" value="EnsemblFungi"/>
</dbReference>
<evidence type="ECO:0000313" key="4">
    <source>
        <dbReference type="Proteomes" id="UP000028545"/>
    </source>
</evidence>
<proteinExistence type="inferred from homology"/>
<dbReference type="OrthoDB" id="2192561at2759"/>
<dbReference type="GeneID" id="27726340"/>
<dbReference type="Pfam" id="PF05291">
    <property type="entry name" value="Bystin"/>
    <property type="match status" value="1"/>
</dbReference>
<dbReference type="PANTHER" id="PTHR12821">
    <property type="entry name" value="BYSTIN"/>
    <property type="match status" value="1"/>
</dbReference>
<dbReference type="GO" id="GO:0032040">
    <property type="term" value="C:small-subunit processome"/>
    <property type="evidence" value="ECO:0007669"/>
    <property type="project" value="EnsemblFungi"/>
</dbReference>
<evidence type="ECO:0000256" key="2">
    <source>
        <dbReference type="SAM" id="MobiDB-lite"/>
    </source>
</evidence>
<dbReference type="GO" id="GO:0005737">
    <property type="term" value="C:cytoplasm"/>
    <property type="evidence" value="ECO:0007669"/>
    <property type="project" value="EnsemblFungi"/>
</dbReference>
<dbReference type="PANTHER" id="PTHR12821:SF0">
    <property type="entry name" value="BYSTIN"/>
    <property type="match status" value="1"/>
</dbReference>
<comment type="caution">
    <text evidence="3">The sequence shown here is derived from an EMBL/GenBank/DDBJ whole genome shotgun (WGS) entry which is preliminary data.</text>
</comment>
<dbReference type="KEGG" id="sapo:SAPIO_CDS7268"/>
<dbReference type="InterPro" id="IPR007955">
    <property type="entry name" value="Bystin"/>
</dbReference>
<dbReference type="GO" id="GO:0030688">
    <property type="term" value="C:preribosome, small subunit precursor"/>
    <property type="evidence" value="ECO:0007669"/>
    <property type="project" value="EnsemblFungi"/>
</dbReference>
<dbReference type="Proteomes" id="UP000028545">
    <property type="component" value="Unassembled WGS sequence"/>
</dbReference>
<dbReference type="GO" id="GO:0030686">
    <property type="term" value="C:90S preribosome"/>
    <property type="evidence" value="ECO:0007669"/>
    <property type="project" value="EnsemblFungi"/>
</dbReference>
<feature type="compositionally biased region" description="Basic and acidic residues" evidence="2">
    <location>
        <begin position="39"/>
        <end position="53"/>
    </location>
</feature>
<comment type="similarity">
    <text evidence="1">Belongs to the bystin family.</text>
</comment>
<accession>A0A084G1H4</accession>
<dbReference type="GO" id="GO:0030515">
    <property type="term" value="F:snoRNA binding"/>
    <property type="evidence" value="ECO:0007669"/>
    <property type="project" value="EnsemblFungi"/>
</dbReference>
<dbReference type="GO" id="GO:0016973">
    <property type="term" value="P:poly(A)+ mRNA export from nucleus"/>
    <property type="evidence" value="ECO:0007669"/>
    <property type="project" value="EnsemblFungi"/>
</dbReference>
<dbReference type="VEuPathDB" id="FungiDB:SAPIO_CDS7268"/>
<dbReference type="HOGENOM" id="CLU_029727_0_1_1"/>
<evidence type="ECO:0000313" key="3">
    <source>
        <dbReference type="EMBL" id="KEZ41186.1"/>
    </source>
</evidence>
<reference evidence="3 4" key="1">
    <citation type="journal article" date="2014" name="Genome Announc.">
        <title>Draft genome sequence of the pathogenic fungus Scedosporium apiospermum.</title>
        <authorList>
            <person name="Vandeputte P."/>
            <person name="Ghamrawi S."/>
            <person name="Rechenmann M."/>
            <person name="Iltis A."/>
            <person name="Giraud S."/>
            <person name="Fleury M."/>
            <person name="Thornton C."/>
            <person name="Delhaes L."/>
            <person name="Meyer W."/>
            <person name="Papon N."/>
            <person name="Bouchara J.P."/>
        </authorList>
    </citation>
    <scope>NUCLEOTIDE SEQUENCE [LARGE SCALE GENOMIC DNA]</scope>
    <source>
        <strain evidence="3 4">IHEM 14462</strain>
    </source>
</reference>
<sequence>MPKAATLTTAHKRRHNPLEDDLLATGPLRAKAPKRRAKDTKEDDGDHFVDSKASRNILKISQALAREAEDERRQPQAPAPQNNLFAFDERIDANTAADNKFYDDDEVWGDEDEEVEEIEVDPDDLETFRKFLPEDDDPLLKHGWDRRPPEDAVEENEEPTNLADLILEKIYAHEAAEARAEAGIDEDFDIPEKVVDVYTKVGLILSRHRSGPIPKPMKILPTVPHWEEILQITKPEAWSANAVDAVTRVFVASKPAVVQRFLEMVLLDRVKDDIYEYKKLNPHLFKALERALFKPSAWFKGFLFPLVGGGTCTLREATIISGVLRRHHVPVLHSAAAIKGLCDIAAQEASQGTEGGGATNILIHTLLQKGYALPYQVIDALVFHFLRFRSVDPASVQESDLASLVGEEAPPRRKLPVIWHQCFLEFAQKYRNDITEDQREALLDLLLTHGHSAIGPEIRKELLAGRGRGVPIPQDPAPFDGDDTMAID</sequence>
<protein>
    <submittedName>
        <fullName evidence="3">Bystin-like protein</fullName>
    </submittedName>
</protein>
<name>A0A084G1H4_PSEDA</name>
<feature type="region of interest" description="Disordered" evidence="2">
    <location>
        <begin position="1"/>
        <end position="87"/>
    </location>
</feature>
<evidence type="ECO:0000256" key="1">
    <source>
        <dbReference type="ARBA" id="ARBA00007114"/>
    </source>
</evidence>
<organism evidence="3 4">
    <name type="scientific">Pseudallescheria apiosperma</name>
    <name type="common">Scedosporium apiospermum</name>
    <dbReference type="NCBI Taxonomy" id="563466"/>
    <lineage>
        <taxon>Eukaryota</taxon>
        <taxon>Fungi</taxon>
        <taxon>Dikarya</taxon>
        <taxon>Ascomycota</taxon>
        <taxon>Pezizomycotina</taxon>
        <taxon>Sordariomycetes</taxon>
        <taxon>Hypocreomycetidae</taxon>
        <taxon>Microascales</taxon>
        <taxon>Microascaceae</taxon>
        <taxon>Scedosporium</taxon>
    </lineage>
</organism>